<dbReference type="SUPFAM" id="SSF56281">
    <property type="entry name" value="Metallo-hydrolase/oxidoreductase"/>
    <property type="match status" value="1"/>
</dbReference>
<protein>
    <recommendedName>
        <fullName evidence="6">Beta-Casp domain-containing protein</fullName>
    </recommendedName>
</protein>
<evidence type="ECO:0000256" key="2">
    <source>
        <dbReference type="ARBA" id="ARBA00004496"/>
    </source>
</evidence>
<dbReference type="Gene3D" id="3.40.50.10890">
    <property type="match status" value="1"/>
</dbReference>
<dbReference type="PANTHER" id="PTHR46094:SF1">
    <property type="entry name" value="INTEGRATOR COMPLEX SUBUNIT 9"/>
    <property type="match status" value="1"/>
</dbReference>
<dbReference type="GO" id="GO:0032039">
    <property type="term" value="C:integrator complex"/>
    <property type="evidence" value="ECO:0007669"/>
    <property type="project" value="InterPro"/>
</dbReference>
<comment type="similarity">
    <text evidence="3">Belongs to the metallo-beta-lactamase superfamily. RNA-metabolizing metallo-beta-lactamase-like family. INTS9 subfamily.</text>
</comment>
<dbReference type="InterPro" id="IPR022712">
    <property type="entry name" value="Beta_Casp"/>
</dbReference>
<gene>
    <name evidence="7" type="ORF">MKW94_016216</name>
</gene>
<sequence length="693" mass="77431">MKLTCLSKGSGFHFPPCYIITLCEFNILLDCPIDLSALTIFSPIPTSSYGPEDVEIPDSLLYSSEPKRRKIEKILHADDLIHAEPCYRTVTNLNLWDVSSIDLVLISSPMGMLGLPFLTQNEKFSAKIYATEAAATLGRLMMLDLVSMQKEFRQYYGTNQSEYPRWMTWEGLKLLHPTVKNIAAGENGADLGSWQPLYCAENVDKCMKRVQSLKYGEETCFNETLIIKPFSSGLEIGSSNWTISNSVRSITWLSSSIFDSAHTMNFDYHSLQGNDVIIFSDLSLLHGAPKDADGNRILPTFQSPTASDVLALRDGNVCKEEFNKSLVVDTGESLEEMDKLAYICSYAIESVKAGGSVLVPIGRLGIVLQLLEQISLSLESSNLKVPILMVSTVAKQVLDYANVVPEWVCRQRQEKLYSGKALFGHGDLIKRNNLHLFKEIHSPDFLMTFQEPCIVFCPHWSLRIGPVVHFLRRWCGDHNSLLVLEQGVDAELALLPFKPVAMKVLQCSFLSGIKMEKVQPLLDILQPELVLFPEGLRQQFPSPVTSSFSCIHYSVNEMLHLPSLRDHVTNMETELAFQLKPRRMEQESMAIARLSGKIVIHNGKYVLVSTEEPIDTSIMHLTHWGSPDSKLLLKALNDRGIKGSISQDGSILEISEPNTALIQFHPTQTIISTDEKSLATVIYEALSTVLNGI</sequence>
<dbReference type="InterPro" id="IPR001279">
    <property type="entry name" value="Metallo-B-lactamas"/>
</dbReference>
<dbReference type="Gene3D" id="3.60.15.10">
    <property type="entry name" value="Ribonuclease Z/Hydroxyacylglutathione hydrolase-like"/>
    <property type="match status" value="1"/>
</dbReference>
<proteinExistence type="inferred from homology"/>
<name>A0AA41VED8_PAPNU</name>
<dbReference type="EMBL" id="JAJJMA010203844">
    <property type="protein sequence ID" value="MCL7039685.1"/>
    <property type="molecule type" value="Genomic_DNA"/>
</dbReference>
<keyword evidence="8" id="KW-1185">Reference proteome</keyword>
<dbReference type="GO" id="GO:0005737">
    <property type="term" value="C:cytoplasm"/>
    <property type="evidence" value="ECO:0007669"/>
    <property type="project" value="UniProtKB-SubCell"/>
</dbReference>
<evidence type="ECO:0000313" key="8">
    <source>
        <dbReference type="Proteomes" id="UP001177140"/>
    </source>
</evidence>
<evidence type="ECO:0000256" key="1">
    <source>
        <dbReference type="ARBA" id="ARBA00004123"/>
    </source>
</evidence>
<comment type="subcellular location">
    <subcellularLocation>
        <location evidence="2">Cytoplasm</location>
    </subcellularLocation>
    <subcellularLocation>
        <location evidence="1">Nucleus</location>
    </subcellularLocation>
</comment>
<accession>A0AA41VED8</accession>
<dbReference type="InterPro" id="IPR027074">
    <property type="entry name" value="Integrator_9su"/>
</dbReference>
<dbReference type="AlphaFoldDB" id="A0AA41VED8"/>
<dbReference type="GO" id="GO:0034472">
    <property type="term" value="P:snRNA 3'-end processing"/>
    <property type="evidence" value="ECO:0007669"/>
    <property type="project" value="TreeGrafter"/>
</dbReference>
<evidence type="ECO:0000256" key="3">
    <source>
        <dbReference type="ARBA" id="ARBA00006861"/>
    </source>
</evidence>
<dbReference type="PANTHER" id="PTHR46094">
    <property type="entry name" value="INTEGRATOR COMPLEX SUBUNIT 9"/>
    <property type="match status" value="1"/>
</dbReference>
<dbReference type="InterPro" id="IPR036866">
    <property type="entry name" value="RibonucZ/Hydroxyglut_hydro"/>
</dbReference>
<keyword evidence="4" id="KW-0963">Cytoplasm</keyword>
<evidence type="ECO:0000313" key="7">
    <source>
        <dbReference type="EMBL" id="MCL7039685.1"/>
    </source>
</evidence>
<comment type="caution">
    <text evidence="7">The sequence shown here is derived from an EMBL/GenBank/DDBJ whole genome shotgun (WGS) entry which is preliminary data.</text>
</comment>
<evidence type="ECO:0000259" key="6">
    <source>
        <dbReference type="SMART" id="SM01027"/>
    </source>
</evidence>
<keyword evidence="5" id="KW-0539">Nucleus</keyword>
<dbReference type="Proteomes" id="UP001177140">
    <property type="component" value="Unassembled WGS sequence"/>
</dbReference>
<organism evidence="7 8">
    <name type="scientific">Papaver nudicaule</name>
    <name type="common">Iceland poppy</name>
    <dbReference type="NCBI Taxonomy" id="74823"/>
    <lineage>
        <taxon>Eukaryota</taxon>
        <taxon>Viridiplantae</taxon>
        <taxon>Streptophyta</taxon>
        <taxon>Embryophyta</taxon>
        <taxon>Tracheophyta</taxon>
        <taxon>Spermatophyta</taxon>
        <taxon>Magnoliopsida</taxon>
        <taxon>Ranunculales</taxon>
        <taxon>Papaveraceae</taxon>
        <taxon>Papaveroideae</taxon>
        <taxon>Papaver</taxon>
    </lineage>
</organism>
<reference evidence="7" key="1">
    <citation type="submission" date="2022-03" db="EMBL/GenBank/DDBJ databases">
        <title>A functionally conserved STORR gene fusion in Papaver species that diverged 16.8 million years ago.</title>
        <authorList>
            <person name="Catania T."/>
        </authorList>
    </citation>
    <scope>NUCLEOTIDE SEQUENCE</scope>
    <source>
        <strain evidence="7">S-191538</strain>
    </source>
</reference>
<dbReference type="SMART" id="SM01027">
    <property type="entry name" value="Beta-Casp"/>
    <property type="match status" value="1"/>
</dbReference>
<dbReference type="Pfam" id="PF16661">
    <property type="entry name" value="Lactamase_B_6"/>
    <property type="match status" value="1"/>
</dbReference>
<evidence type="ECO:0000256" key="4">
    <source>
        <dbReference type="ARBA" id="ARBA00022490"/>
    </source>
</evidence>
<dbReference type="Pfam" id="PF10996">
    <property type="entry name" value="Beta-Casp"/>
    <property type="match status" value="1"/>
</dbReference>
<evidence type="ECO:0000256" key="5">
    <source>
        <dbReference type="ARBA" id="ARBA00023242"/>
    </source>
</evidence>
<feature type="domain" description="Beta-Casp" evidence="6">
    <location>
        <begin position="367"/>
        <end position="492"/>
    </location>
</feature>